<dbReference type="EMBL" id="JBEUOH010000017">
    <property type="protein sequence ID" value="KAL0871323.1"/>
    <property type="molecule type" value="Genomic_DNA"/>
</dbReference>
<evidence type="ECO:0000313" key="2">
    <source>
        <dbReference type="Proteomes" id="UP001549920"/>
    </source>
</evidence>
<name>A0ABR3HLQ0_LOXSC</name>
<keyword evidence="2" id="KW-1185">Reference proteome</keyword>
<proteinExistence type="predicted"/>
<protein>
    <submittedName>
        <fullName evidence="1">Uncharacterized protein</fullName>
    </submittedName>
</protein>
<sequence length="136" mass="14906">MADGVELASNDNSISTKEFLNIEKSCEAYKDSDEEIKMIFTEINKLSNGSRNNKEIDEDVDDVELILKRAEDIALETENLLKSSPVAAVVGNSIPGTVSSTVIPQIKVSKPSDGHTQEQNFNLVSKAEQSKITYLS</sequence>
<gene>
    <name evidence="1" type="ORF">ABMA27_005067</name>
</gene>
<dbReference type="Proteomes" id="UP001549920">
    <property type="component" value="Unassembled WGS sequence"/>
</dbReference>
<accession>A0ABR3HLQ0</accession>
<organism evidence="1 2">
    <name type="scientific">Loxostege sticticalis</name>
    <name type="common">Beet webworm moth</name>
    <dbReference type="NCBI Taxonomy" id="481309"/>
    <lineage>
        <taxon>Eukaryota</taxon>
        <taxon>Metazoa</taxon>
        <taxon>Ecdysozoa</taxon>
        <taxon>Arthropoda</taxon>
        <taxon>Hexapoda</taxon>
        <taxon>Insecta</taxon>
        <taxon>Pterygota</taxon>
        <taxon>Neoptera</taxon>
        <taxon>Endopterygota</taxon>
        <taxon>Lepidoptera</taxon>
        <taxon>Glossata</taxon>
        <taxon>Ditrysia</taxon>
        <taxon>Pyraloidea</taxon>
        <taxon>Crambidae</taxon>
        <taxon>Pyraustinae</taxon>
        <taxon>Loxostege</taxon>
    </lineage>
</organism>
<evidence type="ECO:0000313" key="1">
    <source>
        <dbReference type="EMBL" id="KAL0871323.1"/>
    </source>
</evidence>
<comment type="caution">
    <text evidence="1">The sequence shown here is derived from an EMBL/GenBank/DDBJ whole genome shotgun (WGS) entry which is preliminary data.</text>
</comment>
<reference evidence="1 2" key="1">
    <citation type="submission" date="2024-06" db="EMBL/GenBank/DDBJ databases">
        <title>A chromosome-level genome assembly of beet webworm, Loxostege sticticalis.</title>
        <authorList>
            <person name="Zhang Y."/>
        </authorList>
    </citation>
    <scope>NUCLEOTIDE SEQUENCE [LARGE SCALE GENOMIC DNA]</scope>
    <source>
        <strain evidence="1">AQ026</strain>
        <tissue evidence="1">Whole body</tissue>
    </source>
</reference>